<feature type="domain" description="Hemerythrin-like" evidence="5">
    <location>
        <begin position="85"/>
        <end position="233"/>
    </location>
</feature>
<name>A0A7S7NP76_PALFE</name>
<keyword evidence="3" id="KW-0479">Metal-binding</keyword>
<evidence type="ECO:0000256" key="2">
    <source>
        <dbReference type="ARBA" id="ARBA00022490"/>
    </source>
</evidence>
<dbReference type="InterPro" id="IPR019903">
    <property type="entry name" value="RIC_family"/>
</dbReference>
<protein>
    <submittedName>
        <fullName evidence="6">DUF542 domain-containing protein</fullName>
    </submittedName>
</protein>
<dbReference type="AlphaFoldDB" id="A0A7S7NP76"/>
<gene>
    <name evidence="6" type="ORF">IRI77_31550</name>
</gene>
<evidence type="ECO:0000313" key="6">
    <source>
        <dbReference type="EMBL" id="QOY87258.1"/>
    </source>
</evidence>
<keyword evidence="4" id="KW-0408">Iron</keyword>
<evidence type="ECO:0000256" key="4">
    <source>
        <dbReference type="ARBA" id="ARBA00023004"/>
    </source>
</evidence>
<dbReference type="PANTHER" id="PTHR36438">
    <property type="entry name" value="IRON-SULFUR CLUSTER REPAIR PROTEIN YTFE"/>
    <property type="match status" value="1"/>
</dbReference>
<comment type="subcellular location">
    <subcellularLocation>
        <location evidence="1">Cytoplasm</location>
    </subcellularLocation>
</comment>
<dbReference type="Gene3D" id="1.20.120.520">
    <property type="entry name" value="nmb1532 protein domain like"/>
    <property type="match status" value="1"/>
</dbReference>
<sequence length="242" mass="27440">MIQTAAATVGDWTARNFRCVVVVEKYGIDFHQEADVLIDEACRQRGLNLEAVLSELQAAAAPRQAVSGDWANISLRELTKHINARHHEYLKLELPRLRQRLDRMATRHGERDGALLSRLHAVYCGLQEELELHLHKEEMILFPVINRYDSAAETGYPIGAPPFGTVRNPIQMMLREHDGATDALKQMRAITRDYVPADYACANFRAVFASLEELEADLLEHIRVENEFLFPRAAELEKALLG</sequence>
<dbReference type="RefSeq" id="WP_194448927.1">
    <property type="nucleotide sequence ID" value="NZ_CP063849.1"/>
</dbReference>
<dbReference type="Pfam" id="PF04405">
    <property type="entry name" value="ScdA_N"/>
    <property type="match status" value="1"/>
</dbReference>
<evidence type="ECO:0000256" key="3">
    <source>
        <dbReference type="ARBA" id="ARBA00022723"/>
    </source>
</evidence>
<dbReference type="Proteomes" id="UP000593892">
    <property type="component" value="Chromosome"/>
</dbReference>
<dbReference type="GO" id="GO:0005737">
    <property type="term" value="C:cytoplasm"/>
    <property type="evidence" value="ECO:0007669"/>
    <property type="project" value="UniProtKB-SubCell"/>
</dbReference>
<evidence type="ECO:0000256" key="1">
    <source>
        <dbReference type="ARBA" id="ARBA00004496"/>
    </source>
</evidence>
<accession>A0A7S7NP76</accession>
<dbReference type="InterPro" id="IPR012312">
    <property type="entry name" value="Hemerythrin-like"/>
</dbReference>
<evidence type="ECO:0000313" key="7">
    <source>
        <dbReference type="Proteomes" id="UP000593892"/>
    </source>
</evidence>
<dbReference type="GO" id="GO:0046872">
    <property type="term" value="F:metal ion binding"/>
    <property type="evidence" value="ECO:0007669"/>
    <property type="project" value="UniProtKB-KW"/>
</dbReference>
<reference evidence="6 7" key="1">
    <citation type="submission" date="2020-10" db="EMBL/GenBank/DDBJ databases">
        <title>Complete genome sequence of Paludibaculum fermentans P105T, a facultatively anaerobic acidobacterium capable of dissimilatory Fe(III) reduction.</title>
        <authorList>
            <person name="Dedysh S.N."/>
            <person name="Beletsky A.V."/>
            <person name="Kulichevskaya I.S."/>
            <person name="Mardanov A.V."/>
            <person name="Ravin N.V."/>
        </authorList>
    </citation>
    <scope>NUCLEOTIDE SEQUENCE [LARGE SCALE GENOMIC DNA]</scope>
    <source>
        <strain evidence="6 7">P105</strain>
    </source>
</reference>
<proteinExistence type="predicted"/>
<organism evidence="6 7">
    <name type="scientific">Paludibaculum fermentans</name>
    <dbReference type="NCBI Taxonomy" id="1473598"/>
    <lineage>
        <taxon>Bacteria</taxon>
        <taxon>Pseudomonadati</taxon>
        <taxon>Acidobacteriota</taxon>
        <taxon>Terriglobia</taxon>
        <taxon>Bryobacterales</taxon>
        <taxon>Bryobacteraceae</taxon>
        <taxon>Paludibaculum</taxon>
    </lineage>
</organism>
<evidence type="ECO:0000259" key="5">
    <source>
        <dbReference type="Pfam" id="PF01814"/>
    </source>
</evidence>
<dbReference type="Pfam" id="PF01814">
    <property type="entry name" value="Hemerythrin"/>
    <property type="match status" value="1"/>
</dbReference>
<dbReference type="EMBL" id="CP063849">
    <property type="protein sequence ID" value="QOY87258.1"/>
    <property type="molecule type" value="Genomic_DNA"/>
</dbReference>
<keyword evidence="2" id="KW-0963">Cytoplasm</keyword>
<keyword evidence="7" id="KW-1185">Reference proteome</keyword>
<dbReference type="KEGG" id="pfer:IRI77_31550"/>
<dbReference type="PANTHER" id="PTHR36438:SF1">
    <property type="entry name" value="IRON-SULFUR CLUSTER REPAIR PROTEIN YTFE"/>
    <property type="match status" value="1"/>
</dbReference>